<dbReference type="InterPro" id="IPR051750">
    <property type="entry name" value="Trans-sulfuration_enzymes"/>
</dbReference>
<comment type="cofactor">
    <cofactor evidence="1 3">
        <name>pyridoxal 5'-phosphate</name>
        <dbReference type="ChEBI" id="CHEBI:597326"/>
    </cofactor>
</comment>
<dbReference type="InterPro" id="IPR015424">
    <property type="entry name" value="PyrdxlP-dep_Trfase"/>
</dbReference>
<dbReference type="EMBL" id="NXID01000016">
    <property type="protein sequence ID" value="RXK16089.1"/>
    <property type="molecule type" value="Genomic_DNA"/>
</dbReference>
<dbReference type="KEGG" id="amyt:AMYT_0742"/>
<keyword evidence="2 3" id="KW-0663">Pyridoxal phosphate</keyword>
<dbReference type="GO" id="GO:0030170">
    <property type="term" value="F:pyridoxal phosphate binding"/>
    <property type="evidence" value="ECO:0007669"/>
    <property type="project" value="InterPro"/>
</dbReference>
<gene>
    <name evidence="5" type="ORF">CP985_05805</name>
</gene>
<dbReference type="InterPro" id="IPR015422">
    <property type="entry name" value="PyrdxlP-dep_Trfase_small"/>
</dbReference>
<dbReference type="PANTHER" id="PTHR42699">
    <property type="match status" value="1"/>
</dbReference>
<evidence type="ECO:0000256" key="3">
    <source>
        <dbReference type="RuleBase" id="RU362118"/>
    </source>
</evidence>
<accession>A0AAX2AGF0</accession>
<evidence type="ECO:0000313" key="5">
    <source>
        <dbReference type="EMBL" id="RXK16089.1"/>
    </source>
</evidence>
<dbReference type="RefSeq" id="WP_114841210.1">
    <property type="nucleotide sequence ID" value="NZ_CP031219.1"/>
</dbReference>
<proteinExistence type="inferred from homology"/>
<dbReference type="AlphaFoldDB" id="A0AAX2AGF0"/>
<dbReference type="Proteomes" id="UP000290092">
    <property type="component" value="Unassembled WGS sequence"/>
</dbReference>
<dbReference type="Gene3D" id="3.40.640.10">
    <property type="entry name" value="Type I PLP-dependent aspartate aminotransferase-like (Major domain)"/>
    <property type="match status" value="1"/>
</dbReference>
<evidence type="ECO:0000256" key="4">
    <source>
        <dbReference type="SAM" id="Coils"/>
    </source>
</evidence>
<dbReference type="InterPro" id="IPR000277">
    <property type="entry name" value="Cys/Met-Metab_PyrdxlP-dep_enz"/>
</dbReference>
<dbReference type="InterPro" id="IPR015421">
    <property type="entry name" value="PyrdxlP-dep_Trfase_major"/>
</dbReference>
<dbReference type="Gene3D" id="3.90.1150.10">
    <property type="entry name" value="Aspartate Aminotransferase, domain 1"/>
    <property type="match status" value="1"/>
</dbReference>
<feature type="coiled-coil region" evidence="4">
    <location>
        <begin position="149"/>
        <end position="176"/>
    </location>
</feature>
<dbReference type="Pfam" id="PF01053">
    <property type="entry name" value="Cys_Met_Meta_PP"/>
    <property type="match status" value="1"/>
</dbReference>
<evidence type="ECO:0000256" key="1">
    <source>
        <dbReference type="ARBA" id="ARBA00001933"/>
    </source>
</evidence>
<comment type="caution">
    <text evidence="5">The sequence shown here is derived from an EMBL/GenBank/DDBJ whole genome shotgun (WGS) entry which is preliminary data.</text>
</comment>
<sequence length="502" mass="57865">MKDSVFTHIPCGETLPINNIHAVSVSMPSLQDVIDYEEQTPEILEKIKSAYPRFVLHPYLKLLANYIKEKYKVSNNYEVVLLSSQEAVKIVSSKYFIHNKIDIEEPFGVILVLRGTTQLQKVLTFIQHVGCNLSSRFAQDYLFEVGVLKHKHQEELEKEEISLEIIKKTLAQAYNQPISNVGLAPSGMNAIYSVIRGLKKIQEKNNRTILVQLGWLYLDTMNIVEHHYNRTKKFLDISNLDKLENYLEEYGLNVSAIITEIPTNPLLQSVDLVKLRSLCDKYNIPLVIDATLATPYNLNLKPYGDIFVESLTKFACGNADVLMGAVILNENFKISHMQGEFFKHLEMVYIKDIQRLAYEIKDYKSRVKKISANTKKLVEFFKTCSYIDKIYYCLSSENEKNYKVAMIDEESYSGLISVTFNKDFKTIYDNLNFAKGPSLGTEFTLLMPYVYLAHYDYIQTTKGREFLKQIGLPIDLLRISVGIENLDEIINEFKRVEKYFST</sequence>
<reference evidence="5 6" key="1">
    <citation type="submission" date="2017-09" db="EMBL/GenBank/DDBJ databases">
        <title>Genomics of the genus Arcobacter.</title>
        <authorList>
            <person name="Perez-Cataluna A."/>
            <person name="Figueras M.J."/>
            <person name="Salas-Masso N."/>
        </authorList>
    </citation>
    <scope>NUCLEOTIDE SEQUENCE [LARGE SCALE GENOMIC DNA]</scope>
    <source>
        <strain evidence="5 6">CECT 7386</strain>
    </source>
</reference>
<keyword evidence="6" id="KW-1185">Reference proteome</keyword>
<dbReference type="GO" id="GO:0019346">
    <property type="term" value="P:transsulfuration"/>
    <property type="evidence" value="ECO:0007669"/>
    <property type="project" value="InterPro"/>
</dbReference>
<dbReference type="PANTHER" id="PTHR42699:SF1">
    <property type="entry name" value="CYSTATHIONINE GAMMA-SYNTHASE-RELATED"/>
    <property type="match status" value="1"/>
</dbReference>
<comment type="similarity">
    <text evidence="3">Belongs to the trans-sulfuration enzymes family.</text>
</comment>
<keyword evidence="4" id="KW-0175">Coiled coil</keyword>
<protein>
    <submittedName>
        <fullName evidence="5">Cystathionine gamma-synthase</fullName>
    </submittedName>
</protein>
<evidence type="ECO:0000256" key="2">
    <source>
        <dbReference type="ARBA" id="ARBA00022898"/>
    </source>
</evidence>
<evidence type="ECO:0000313" key="6">
    <source>
        <dbReference type="Proteomes" id="UP000290092"/>
    </source>
</evidence>
<dbReference type="SUPFAM" id="SSF53383">
    <property type="entry name" value="PLP-dependent transferases"/>
    <property type="match status" value="1"/>
</dbReference>
<organism evidence="5 6">
    <name type="scientific">Malaciobacter mytili LMG 24559</name>
    <dbReference type="NCBI Taxonomy" id="1032238"/>
    <lineage>
        <taxon>Bacteria</taxon>
        <taxon>Pseudomonadati</taxon>
        <taxon>Campylobacterota</taxon>
        <taxon>Epsilonproteobacteria</taxon>
        <taxon>Campylobacterales</taxon>
        <taxon>Arcobacteraceae</taxon>
        <taxon>Malaciobacter</taxon>
    </lineage>
</organism>
<name>A0AAX2AGF0_9BACT</name>